<dbReference type="Gene3D" id="1.10.10.10">
    <property type="entry name" value="Winged helix-like DNA-binding domain superfamily/Winged helix DNA-binding domain"/>
    <property type="match status" value="1"/>
</dbReference>
<dbReference type="InterPro" id="IPR036390">
    <property type="entry name" value="WH_DNA-bd_sf"/>
</dbReference>
<feature type="compositionally biased region" description="Polar residues" evidence="1">
    <location>
        <begin position="93"/>
        <end position="113"/>
    </location>
</feature>
<dbReference type="EMBL" id="NFZW01000029">
    <property type="protein sequence ID" value="RFA32424.1"/>
    <property type="molecule type" value="Genomic_DNA"/>
</dbReference>
<name>A0A3E0WHP2_9GAMM</name>
<dbReference type="GO" id="GO:0003700">
    <property type="term" value="F:DNA-binding transcription factor activity"/>
    <property type="evidence" value="ECO:0007669"/>
    <property type="project" value="InterPro"/>
</dbReference>
<dbReference type="Pfam" id="PF01475">
    <property type="entry name" value="FUR"/>
    <property type="match status" value="1"/>
</dbReference>
<reference evidence="3" key="1">
    <citation type="submission" date="2017-05" db="EMBL/GenBank/DDBJ databases">
        <authorList>
            <person name="Sharma S."/>
            <person name="Sidhu C."/>
            <person name="Pinnaka A.K."/>
        </authorList>
    </citation>
    <scope>NUCLEOTIDE SEQUENCE [LARGE SCALE GENOMIC DNA]</scope>
    <source>
        <strain evidence="3">AK93</strain>
    </source>
</reference>
<gene>
    <name evidence="2" type="ORF">CAL65_19760</name>
</gene>
<evidence type="ECO:0000313" key="3">
    <source>
        <dbReference type="Proteomes" id="UP000256763"/>
    </source>
</evidence>
<organism evidence="2 3">
    <name type="scientific">Alkalilimnicola ehrlichii</name>
    <dbReference type="NCBI Taxonomy" id="351052"/>
    <lineage>
        <taxon>Bacteria</taxon>
        <taxon>Pseudomonadati</taxon>
        <taxon>Pseudomonadota</taxon>
        <taxon>Gammaproteobacteria</taxon>
        <taxon>Chromatiales</taxon>
        <taxon>Ectothiorhodospiraceae</taxon>
        <taxon>Alkalilimnicola</taxon>
    </lineage>
</organism>
<dbReference type="RefSeq" id="WP_116303859.1">
    <property type="nucleotide sequence ID" value="NZ_NFZV01000031.1"/>
</dbReference>
<evidence type="ECO:0000256" key="1">
    <source>
        <dbReference type="SAM" id="MobiDB-lite"/>
    </source>
</evidence>
<dbReference type="Proteomes" id="UP000256763">
    <property type="component" value="Unassembled WGS sequence"/>
</dbReference>
<evidence type="ECO:0008006" key="4">
    <source>
        <dbReference type="Google" id="ProtNLM"/>
    </source>
</evidence>
<dbReference type="InterPro" id="IPR002481">
    <property type="entry name" value="FUR"/>
</dbReference>
<proteinExistence type="predicted"/>
<dbReference type="AlphaFoldDB" id="A0A3E0WHP2"/>
<dbReference type="InterPro" id="IPR036388">
    <property type="entry name" value="WH-like_DNA-bd_sf"/>
</dbReference>
<evidence type="ECO:0000313" key="2">
    <source>
        <dbReference type="EMBL" id="RFA32424.1"/>
    </source>
</evidence>
<keyword evidence="3" id="KW-1185">Reference proteome</keyword>
<dbReference type="SUPFAM" id="SSF46785">
    <property type="entry name" value="Winged helix' DNA-binding domain"/>
    <property type="match status" value="1"/>
</dbReference>
<protein>
    <recommendedName>
        <fullName evidence="4">Ferric uptake regulation protein</fullName>
    </recommendedName>
</protein>
<feature type="region of interest" description="Disordered" evidence="1">
    <location>
        <begin position="91"/>
        <end position="113"/>
    </location>
</feature>
<comment type="caution">
    <text evidence="2">The sequence shown here is derived from an EMBL/GenBank/DDBJ whole genome shotgun (WGS) entry which is preliminary data.</text>
</comment>
<sequence length="113" mass="12616">MTTDSIIARKLLAEAGLRRTQAAQHLLELFVAEPGRYLSHTDIDRALRKKRINLNRVTLYRLLTRLSQSGLLICHVGEDRISRFAYVRAGSRNKPTVTSSAKPANSTSTKANP</sequence>
<accession>A0A3E0WHP2</accession>